<accession>A0A845L3D0</accession>
<comment type="caution">
    <text evidence="1">The sequence shown here is derived from an EMBL/GenBank/DDBJ whole genome shotgun (WGS) entry which is preliminary data.</text>
</comment>
<evidence type="ECO:0000313" key="1">
    <source>
        <dbReference type="EMBL" id="MZP28258.1"/>
    </source>
</evidence>
<reference evidence="1 2" key="1">
    <citation type="submission" date="2020-01" db="EMBL/GenBank/DDBJ databases">
        <title>Whole-genome sequence of Heliobacterium undosum DSM 13378.</title>
        <authorList>
            <person name="Kyndt J.A."/>
            <person name="Meyer T.E."/>
        </authorList>
    </citation>
    <scope>NUCLEOTIDE SEQUENCE [LARGE SCALE GENOMIC DNA]</scope>
    <source>
        <strain evidence="1 2">DSM 13378</strain>
    </source>
</reference>
<dbReference type="AlphaFoldDB" id="A0A845L3D0"/>
<organism evidence="1 2">
    <name type="scientific">Heliomicrobium undosum</name>
    <dbReference type="NCBI Taxonomy" id="121734"/>
    <lineage>
        <taxon>Bacteria</taxon>
        <taxon>Bacillati</taxon>
        <taxon>Bacillota</taxon>
        <taxon>Clostridia</taxon>
        <taxon>Eubacteriales</taxon>
        <taxon>Heliobacteriaceae</taxon>
        <taxon>Heliomicrobium</taxon>
    </lineage>
</organism>
<name>A0A845L3D0_9FIRM</name>
<gene>
    <name evidence="1" type="ORF">GTO91_00785</name>
</gene>
<dbReference type="RefSeq" id="WP_161253353.1">
    <property type="nucleotide sequence ID" value="NZ_WXEY01000001.1"/>
</dbReference>
<sequence>MLTYEDVWDDLLAALEDSGLEAFEVQNFIETSTCLREFRCYCQVTGASAGSEIRAEIAFVWDAVMTARSVYGHEAAPPSGFRTLPGFLSRDGAMADVLELEIKYYFPAKDFESAGFLTRTVQSIIMGIVDHQNFPEVNFEISVAPDQVVNVHRAYAFYRWPVPLNTDRLELAPLCREIARVLQALHHSGHFEESV</sequence>
<dbReference type="EMBL" id="WXEY01000001">
    <property type="protein sequence ID" value="MZP28258.1"/>
    <property type="molecule type" value="Genomic_DNA"/>
</dbReference>
<dbReference type="Proteomes" id="UP000463470">
    <property type="component" value="Unassembled WGS sequence"/>
</dbReference>
<protein>
    <submittedName>
        <fullName evidence="1">Uncharacterized protein</fullName>
    </submittedName>
</protein>
<evidence type="ECO:0000313" key="2">
    <source>
        <dbReference type="Proteomes" id="UP000463470"/>
    </source>
</evidence>
<keyword evidence="2" id="KW-1185">Reference proteome</keyword>
<dbReference type="OrthoDB" id="151183at2"/>
<proteinExistence type="predicted"/>